<dbReference type="EMBL" id="AP024747">
    <property type="protein sequence ID" value="BCY26175.1"/>
    <property type="molecule type" value="Genomic_DNA"/>
</dbReference>
<accession>A0AAD1KS14</accession>
<evidence type="ECO:0000256" key="1">
    <source>
        <dbReference type="SAM" id="MobiDB-lite"/>
    </source>
</evidence>
<organism evidence="2 3">
    <name type="scientific">Cutibacterium modestum</name>
    <dbReference type="NCBI Taxonomy" id="2559073"/>
    <lineage>
        <taxon>Bacteria</taxon>
        <taxon>Bacillati</taxon>
        <taxon>Actinomycetota</taxon>
        <taxon>Actinomycetes</taxon>
        <taxon>Propionibacteriales</taxon>
        <taxon>Propionibacteriaceae</taxon>
        <taxon>Cutibacterium</taxon>
    </lineage>
</organism>
<evidence type="ECO:0000313" key="2">
    <source>
        <dbReference type="EMBL" id="BCY26175.1"/>
    </source>
</evidence>
<evidence type="ECO:0000313" key="3">
    <source>
        <dbReference type="Proteomes" id="UP000825072"/>
    </source>
</evidence>
<sequence>MGIGSQPDRDSCHDYHSDHNAENPKNSLHTLIMPCPTPPVCIWEWESDLLLADPQQAHTRLL</sequence>
<proteinExistence type="predicted"/>
<feature type="region of interest" description="Disordered" evidence="1">
    <location>
        <begin position="1"/>
        <end position="26"/>
    </location>
</feature>
<dbReference type="AlphaFoldDB" id="A0AAD1KS14"/>
<dbReference type="Proteomes" id="UP000825072">
    <property type="component" value="Chromosome 1"/>
</dbReference>
<reference evidence="2" key="1">
    <citation type="submission" date="2021-06" db="EMBL/GenBank/DDBJ databases">
        <title>Genome sequence of Cutibacterium modestum strain KB17-24694.</title>
        <authorList>
            <person name="Dekio I."/>
            <person name="Asahina A."/>
            <person name="Nishida M."/>
        </authorList>
    </citation>
    <scope>NUCLEOTIDE SEQUENCE</scope>
    <source>
        <strain evidence="2">KB17-24694</strain>
    </source>
</reference>
<name>A0AAD1KS14_9ACTN</name>
<feature type="compositionally biased region" description="Basic and acidic residues" evidence="1">
    <location>
        <begin position="7"/>
        <end position="22"/>
    </location>
</feature>
<gene>
    <name evidence="2" type="ORF">KB1_21650</name>
</gene>
<protein>
    <submittedName>
        <fullName evidence="2">Uncharacterized protein</fullName>
    </submittedName>
</protein>